<evidence type="ECO:0000256" key="1">
    <source>
        <dbReference type="SAM" id="MobiDB-lite"/>
    </source>
</evidence>
<dbReference type="STRING" id="263852.SAMN02745116_00666"/>
<gene>
    <name evidence="2" type="ORF">SAMN02745116_00666</name>
</gene>
<organism evidence="2 3">
    <name type="scientific">Pilibacter termitis</name>
    <dbReference type="NCBI Taxonomy" id="263852"/>
    <lineage>
        <taxon>Bacteria</taxon>
        <taxon>Bacillati</taxon>
        <taxon>Bacillota</taxon>
        <taxon>Bacilli</taxon>
        <taxon>Lactobacillales</taxon>
        <taxon>Enterococcaceae</taxon>
        <taxon>Pilibacter</taxon>
    </lineage>
</organism>
<feature type="compositionally biased region" description="Acidic residues" evidence="1">
    <location>
        <begin position="115"/>
        <end position="126"/>
    </location>
</feature>
<evidence type="ECO:0000313" key="3">
    <source>
        <dbReference type="Proteomes" id="UP000190328"/>
    </source>
</evidence>
<dbReference type="EMBL" id="FUXI01000005">
    <property type="protein sequence ID" value="SJZ53481.1"/>
    <property type="molecule type" value="Genomic_DNA"/>
</dbReference>
<dbReference type="AlphaFoldDB" id="A0A1T4LFS9"/>
<reference evidence="2 3" key="1">
    <citation type="submission" date="2017-02" db="EMBL/GenBank/DDBJ databases">
        <authorList>
            <person name="Peterson S.W."/>
        </authorList>
    </citation>
    <scope>NUCLEOTIDE SEQUENCE [LARGE SCALE GENOMIC DNA]</scope>
    <source>
        <strain evidence="2 3">ATCC BAA-1030</strain>
    </source>
</reference>
<evidence type="ECO:0000313" key="2">
    <source>
        <dbReference type="EMBL" id="SJZ53481.1"/>
    </source>
</evidence>
<feature type="compositionally biased region" description="Basic and acidic residues" evidence="1">
    <location>
        <begin position="80"/>
        <end position="114"/>
    </location>
</feature>
<dbReference type="SUPFAM" id="SSF63817">
    <property type="entry name" value="Sortase"/>
    <property type="match status" value="1"/>
</dbReference>
<protein>
    <recommendedName>
        <fullName evidence="4">Sortase family protein</fullName>
    </recommendedName>
</protein>
<feature type="compositionally biased region" description="Pro residues" evidence="1">
    <location>
        <begin position="148"/>
        <end position="163"/>
    </location>
</feature>
<proteinExistence type="predicted"/>
<feature type="region of interest" description="Disordered" evidence="1">
    <location>
        <begin position="80"/>
        <end position="163"/>
    </location>
</feature>
<dbReference type="Proteomes" id="UP000190328">
    <property type="component" value="Unassembled WGS sequence"/>
</dbReference>
<evidence type="ECO:0008006" key="4">
    <source>
        <dbReference type="Google" id="ProtNLM"/>
    </source>
</evidence>
<sequence length="302" mass="33609">MSRQTLHKMKCREGLSIMKTKVLALSLGYVMFTYGLSQVFPTHFPLHSEVNAVEELVIPAENKKELEDMQVIDVAENEEFKEVNEPQTPEIKEEVKQETPVAKEEIVEPPKIEEIPPEEIQQEEIVETSPAPPVSVPQEQEKVEVKQTPPPPAPVTPPSPPEVPQVQSWTIFYQEFTIPFKNGGQANGQAIIDSNPYGVASTWGGAEIFSGVDGLSTHFIGHNEGAFTCFVSAKKGEVVQVTDGGGVMYYYTITQITLVDPSGIERGTGKDLFYNIINANEGERIVIQTCIDNIWRLILFCY</sequence>
<dbReference type="InterPro" id="IPR023365">
    <property type="entry name" value="Sortase_dom-sf"/>
</dbReference>
<name>A0A1T4LFS9_9ENTE</name>
<accession>A0A1T4LFS9</accession>
<keyword evidence="3" id="KW-1185">Reference proteome</keyword>